<evidence type="ECO:0000256" key="1">
    <source>
        <dbReference type="ARBA" id="ARBA00005534"/>
    </source>
</evidence>
<dbReference type="PANTHER" id="PTHR30615:SF8">
    <property type="entry name" value="UPF0047 PROTEIN C4A8.02C"/>
    <property type="match status" value="1"/>
</dbReference>
<comment type="similarity">
    <text evidence="1">Belongs to the UPF0047 family.</text>
</comment>
<evidence type="ECO:0008006" key="4">
    <source>
        <dbReference type="Google" id="ProtNLM"/>
    </source>
</evidence>
<reference evidence="2 3" key="1">
    <citation type="submission" date="2014-04" db="EMBL/GenBank/DDBJ databases">
        <title>The Genome Sequence of Thermoanaerobaculum aquaticum MP-01, The First Cultivated Group 23 Acidobacterium.</title>
        <authorList>
            <person name="Stamps B.W."/>
            <person name="Losey N.A."/>
            <person name="Lawson P.A."/>
            <person name="Stevenson B.S."/>
        </authorList>
    </citation>
    <scope>NUCLEOTIDE SEQUENCE [LARGE SCALE GENOMIC DNA]</scope>
    <source>
        <strain evidence="2 3">MP-01</strain>
    </source>
</reference>
<accession>A0A062Y3L0</accession>
<name>A0A062Y3L0_9BACT</name>
<dbReference type="OrthoDB" id="9801725at2"/>
<dbReference type="STRING" id="1312852.EG19_04175"/>
<dbReference type="NCBIfam" id="TIGR00149">
    <property type="entry name" value="TIGR00149_YjbQ"/>
    <property type="match status" value="1"/>
</dbReference>
<dbReference type="SUPFAM" id="SSF111038">
    <property type="entry name" value="YjbQ-like"/>
    <property type="match status" value="1"/>
</dbReference>
<organism evidence="2 3">
    <name type="scientific">Thermoanaerobaculum aquaticum</name>
    <dbReference type="NCBI Taxonomy" id="1312852"/>
    <lineage>
        <taxon>Bacteria</taxon>
        <taxon>Pseudomonadati</taxon>
        <taxon>Acidobacteriota</taxon>
        <taxon>Thermoanaerobaculia</taxon>
        <taxon>Thermoanaerobaculales</taxon>
        <taxon>Thermoanaerobaculaceae</taxon>
        <taxon>Thermoanaerobaculum</taxon>
    </lineage>
</organism>
<sequence>MDKIHLQTRRRRELLDITAFVAQAVAASSVEEGVCHIFVPHTTAAVLINEGADPAVGEDILSSLAAMLPKIPFKHVEGNADAHVLASLVGSSVTVPISEGELKLGTWQAIFFLELDGPRRREVWVTSLRL</sequence>
<dbReference type="InterPro" id="IPR035917">
    <property type="entry name" value="YjbQ-like_sf"/>
</dbReference>
<dbReference type="PANTHER" id="PTHR30615">
    <property type="entry name" value="UNCHARACTERIZED PROTEIN YJBQ-RELATED"/>
    <property type="match status" value="1"/>
</dbReference>
<dbReference type="InterPro" id="IPR001602">
    <property type="entry name" value="UPF0047_YjbQ-like"/>
</dbReference>
<evidence type="ECO:0000313" key="3">
    <source>
        <dbReference type="Proteomes" id="UP000027284"/>
    </source>
</evidence>
<dbReference type="PROSITE" id="PS01314">
    <property type="entry name" value="UPF0047"/>
    <property type="match status" value="1"/>
</dbReference>
<dbReference type="Pfam" id="PF01894">
    <property type="entry name" value="YjbQ"/>
    <property type="match status" value="1"/>
</dbReference>
<comment type="caution">
    <text evidence="2">The sequence shown here is derived from an EMBL/GenBank/DDBJ whole genome shotgun (WGS) entry which is preliminary data.</text>
</comment>
<dbReference type="AlphaFoldDB" id="A0A062Y3L0"/>
<keyword evidence="3" id="KW-1185">Reference proteome</keyword>
<dbReference type="Proteomes" id="UP000027284">
    <property type="component" value="Unassembled WGS sequence"/>
</dbReference>
<dbReference type="EMBL" id="JMFG01000002">
    <property type="protein sequence ID" value="KDA55001.1"/>
    <property type="molecule type" value="Genomic_DNA"/>
</dbReference>
<dbReference type="Gene3D" id="2.60.120.460">
    <property type="entry name" value="YjbQ-like"/>
    <property type="match status" value="1"/>
</dbReference>
<evidence type="ECO:0000313" key="2">
    <source>
        <dbReference type="EMBL" id="KDA55001.1"/>
    </source>
</evidence>
<protein>
    <recommendedName>
        <fullName evidence="4">YjbQ family protein</fullName>
    </recommendedName>
</protein>
<proteinExistence type="inferred from homology"/>
<dbReference type="RefSeq" id="WP_038046398.1">
    <property type="nucleotide sequence ID" value="NZ_JMFG01000002.1"/>
</dbReference>
<gene>
    <name evidence="2" type="ORF">EG19_04175</name>
</gene>
<dbReference type="PIRSF" id="PIRSF004681">
    <property type="entry name" value="UCP004681"/>
    <property type="match status" value="1"/>
</dbReference>